<dbReference type="eggNOG" id="ENOG5030G0G">
    <property type="taxonomic scope" value="Bacteria"/>
</dbReference>
<dbReference type="Proteomes" id="UP000016721">
    <property type="component" value="Unassembled WGS sequence"/>
</dbReference>
<evidence type="ECO:0000313" key="3">
    <source>
        <dbReference type="Proteomes" id="UP000016721"/>
    </source>
</evidence>
<dbReference type="PATRIC" id="fig|1294142.3.peg.4490"/>
<organism evidence="2 3">
    <name type="scientific">Clostridium intestinale URNW</name>
    <dbReference type="NCBI Taxonomy" id="1294142"/>
    <lineage>
        <taxon>Bacteria</taxon>
        <taxon>Bacillati</taxon>
        <taxon>Bacillota</taxon>
        <taxon>Clostridia</taxon>
        <taxon>Eubacteriales</taxon>
        <taxon>Clostridiaceae</taxon>
        <taxon>Clostridium</taxon>
    </lineage>
</organism>
<dbReference type="STRING" id="1294142.CINTURNW_4351"/>
<feature type="transmembrane region" description="Helical" evidence="1">
    <location>
        <begin position="107"/>
        <end position="125"/>
    </location>
</feature>
<dbReference type="EMBL" id="APJA01000035">
    <property type="protein sequence ID" value="ERK28314.1"/>
    <property type="molecule type" value="Genomic_DNA"/>
</dbReference>
<comment type="caution">
    <text evidence="2">The sequence shown here is derived from an EMBL/GenBank/DDBJ whole genome shotgun (WGS) entry which is preliminary data.</text>
</comment>
<proteinExistence type="predicted"/>
<accession>U2PWW7</accession>
<keyword evidence="1" id="KW-0472">Membrane</keyword>
<feature type="transmembrane region" description="Helical" evidence="1">
    <location>
        <begin position="169"/>
        <end position="192"/>
    </location>
</feature>
<gene>
    <name evidence="2" type="ORF">CINTURNW_4351</name>
</gene>
<protein>
    <submittedName>
        <fullName evidence="2">Uncharacterized protein</fullName>
    </submittedName>
</protein>
<keyword evidence="1" id="KW-0812">Transmembrane</keyword>
<evidence type="ECO:0000256" key="1">
    <source>
        <dbReference type="SAM" id="Phobius"/>
    </source>
</evidence>
<evidence type="ECO:0000313" key="2">
    <source>
        <dbReference type="EMBL" id="ERK28314.1"/>
    </source>
</evidence>
<sequence length="193" mass="21847">MRLIDLLIRLYPKEWRERYGEEIKEVIKESGNINMALIFDILKNAISTHFHPESYKRINPQGRHHDLKLNIRKLAASFGLSFILMTIGILIAMGVSSRYSYRLQDVLLIEGLIVTVIGFFLVMGGNSSGLDMTSLGSQGSQYSSYMNLRTTEKERSTTKFYENFTKQGIISTTFNGLTIPLGGILIVVISYLI</sequence>
<reference evidence="2 3" key="1">
    <citation type="journal article" date="2013" name="Genome Announc.">
        <title>Draft Genome Sequence of the Hydrogen- and Ethanol-Producing Bacterium Clostridium intestinale Strain URNW.</title>
        <authorList>
            <person name="Lal S."/>
            <person name="Ramachandran U."/>
            <person name="Zhang X."/>
            <person name="Sparling R."/>
            <person name="Levin D.B."/>
        </authorList>
    </citation>
    <scope>NUCLEOTIDE SEQUENCE [LARGE SCALE GENOMIC DNA]</scope>
    <source>
        <strain evidence="2 3">URNW</strain>
    </source>
</reference>
<dbReference type="HOGENOM" id="CLU_1406580_0_0_9"/>
<feature type="transmembrane region" description="Helical" evidence="1">
    <location>
        <begin position="74"/>
        <end position="95"/>
    </location>
</feature>
<keyword evidence="3" id="KW-1185">Reference proteome</keyword>
<name>U2PWW7_9CLOT</name>
<keyword evidence="1" id="KW-1133">Transmembrane helix</keyword>
<dbReference type="AlphaFoldDB" id="U2PWW7"/>